<dbReference type="GO" id="GO:0046755">
    <property type="term" value="P:viral budding"/>
    <property type="evidence" value="ECO:0007669"/>
    <property type="project" value="TreeGrafter"/>
</dbReference>
<comment type="similarity">
    <text evidence="3">Belongs to the MVB12 family.</text>
</comment>
<name>A0A1I8A9W0_9BILA</name>
<keyword evidence="7" id="KW-0472">Membrane</keyword>
<dbReference type="Gene3D" id="2.100.10.50">
    <property type="match status" value="1"/>
</dbReference>
<comment type="function">
    <text evidence="8">Component of the ESCRT-I complex, a regulator of vesicular trafficking process. Required for the sorting of endocytic ubiquitinated cargos into multivesicular bodies.</text>
</comment>
<keyword evidence="6" id="KW-0653">Protein transport</keyword>
<keyword evidence="5" id="KW-0967">Endosome</keyword>
<evidence type="ECO:0000256" key="1">
    <source>
        <dbReference type="ARBA" id="ARBA00004414"/>
    </source>
</evidence>
<dbReference type="WBParaSite" id="L893_g3572.t1">
    <property type="protein sequence ID" value="L893_g3572.t1"/>
    <property type="gene ID" value="L893_g3572"/>
</dbReference>
<reference evidence="11" key="1">
    <citation type="submission" date="2016-11" db="UniProtKB">
        <authorList>
            <consortium name="WormBaseParasite"/>
        </authorList>
    </citation>
    <scope>IDENTIFICATION</scope>
</reference>
<dbReference type="Proteomes" id="UP000095287">
    <property type="component" value="Unplaced"/>
</dbReference>
<evidence type="ECO:0000256" key="8">
    <source>
        <dbReference type="ARBA" id="ARBA00053101"/>
    </source>
</evidence>
<feature type="domain" description="MABP" evidence="9">
    <location>
        <begin position="83"/>
        <end position="233"/>
    </location>
</feature>
<dbReference type="GO" id="GO:0019075">
    <property type="term" value="P:virus maturation"/>
    <property type="evidence" value="ECO:0007669"/>
    <property type="project" value="TreeGrafter"/>
</dbReference>
<dbReference type="FunFam" id="2.100.10.50:FF:000002">
    <property type="entry name" value="Multivesicular body subunit 12B"/>
    <property type="match status" value="1"/>
</dbReference>
<evidence type="ECO:0000256" key="4">
    <source>
        <dbReference type="ARBA" id="ARBA00022448"/>
    </source>
</evidence>
<dbReference type="InterPro" id="IPR018798">
    <property type="entry name" value="MVB12A/B"/>
</dbReference>
<dbReference type="PANTHER" id="PTHR31547:SF1">
    <property type="entry name" value="MULTIVESICULAR BODY SUBUNIT 12B"/>
    <property type="match status" value="1"/>
</dbReference>
<dbReference type="PANTHER" id="PTHR31547">
    <property type="entry name" value="MULTIVESICULAR BODY SUBUNIT 12B"/>
    <property type="match status" value="1"/>
</dbReference>
<proteinExistence type="inferred from homology"/>
<evidence type="ECO:0000256" key="3">
    <source>
        <dbReference type="ARBA" id="ARBA00010432"/>
    </source>
</evidence>
<dbReference type="GO" id="GO:0042058">
    <property type="term" value="P:regulation of epidermal growth factor receptor signaling pathway"/>
    <property type="evidence" value="ECO:0007669"/>
    <property type="project" value="TreeGrafter"/>
</dbReference>
<dbReference type="Pfam" id="PF10240">
    <property type="entry name" value="DUF2464"/>
    <property type="match status" value="1"/>
</dbReference>
<evidence type="ECO:0000256" key="5">
    <source>
        <dbReference type="ARBA" id="ARBA00022753"/>
    </source>
</evidence>
<organism evidence="10 11">
    <name type="scientific">Steinernema glaseri</name>
    <dbReference type="NCBI Taxonomy" id="37863"/>
    <lineage>
        <taxon>Eukaryota</taxon>
        <taxon>Metazoa</taxon>
        <taxon>Ecdysozoa</taxon>
        <taxon>Nematoda</taxon>
        <taxon>Chromadorea</taxon>
        <taxon>Rhabditida</taxon>
        <taxon>Tylenchina</taxon>
        <taxon>Panagrolaimomorpha</taxon>
        <taxon>Strongyloidoidea</taxon>
        <taxon>Steinernematidae</taxon>
        <taxon>Steinernema</taxon>
    </lineage>
</organism>
<dbReference type="GO" id="GO:0031902">
    <property type="term" value="C:late endosome membrane"/>
    <property type="evidence" value="ECO:0007669"/>
    <property type="project" value="UniProtKB-SubCell"/>
</dbReference>
<evidence type="ECO:0000313" key="11">
    <source>
        <dbReference type="WBParaSite" id="L893_g3572.t1"/>
    </source>
</evidence>
<sequence>MTSPFYYSGGSNIMPFPGFAAVSYPAPQPVRPRPSPAVAMQRAFEFYENSCAAFGMSNRDARDLSEMSGMLQRLSEMGEEVEQTPIVALCLVADRNKTPFGFSAITRAFDDHSDADLWKESMWSVFTRPVRYIAVSRQIPKGSTANSIEVLIDIAVVSDKDPVPPGFTALDFTADSREKGLKKKYLCIKTAARSGVVDAIGDVIILAKQKRPPMGYTIAGDIDGMIICYKHVVIPQSWGAAPLTHSTSNPATLYPGLNGAAVNESAGPDMRHSTSDISQVQTQLDSFTIRQKPGEQGVGRSIDGVPFTLSASVKGCLAFQQGQRLPALEEPNVSAPQFVYNFAVERANI</sequence>
<protein>
    <submittedName>
        <fullName evidence="11">MABP domain-containing protein</fullName>
    </submittedName>
</protein>
<dbReference type="InterPro" id="IPR023341">
    <property type="entry name" value="MABP"/>
</dbReference>
<accession>A0A1I8A9W0</accession>
<dbReference type="AlphaFoldDB" id="A0A1I8A9W0"/>
<dbReference type="PROSITE" id="PS51498">
    <property type="entry name" value="MABP"/>
    <property type="match status" value="1"/>
</dbReference>
<evidence type="ECO:0000256" key="6">
    <source>
        <dbReference type="ARBA" id="ARBA00022927"/>
    </source>
</evidence>
<evidence type="ECO:0000256" key="7">
    <source>
        <dbReference type="ARBA" id="ARBA00023136"/>
    </source>
</evidence>
<evidence type="ECO:0000256" key="2">
    <source>
        <dbReference type="ARBA" id="ARBA00004481"/>
    </source>
</evidence>
<dbReference type="InterPro" id="IPR040297">
    <property type="entry name" value="MVB12B"/>
</dbReference>
<evidence type="ECO:0000313" key="10">
    <source>
        <dbReference type="Proteomes" id="UP000095287"/>
    </source>
</evidence>
<dbReference type="GO" id="GO:0000813">
    <property type="term" value="C:ESCRT I complex"/>
    <property type="evidence" value="ECO:0007669"/>
    <property type="project" value="InterPro"/>
</dbReference>
<keyword evidence="10" id="KW-1185">Reference proteome</keyword>
<comment type="subcellular location">
    <subcellularLocation>
        <location evidence="2">Endosome membrane</location>
        <topology evidence="2">Peripheral membrane protein</topology>
    </subcellularLocation>
    <subcellularLocation>
        <location evidence="1">Late endosome membrane</location>
    </subcellularLocation>
</comment>
<dbReference type="GO" id="GO:0015031">
    <property type="term" value="P:protein transport"/>
    <property type="evidence" value="ECO:0007669"/>
    <property type="project" value="UniProtKB-KW"/>
</dbReference>
<keyword evidence="4" id="KW-0813">Transport</keyword>
<evidence type="ECO:0000259" key="9">
    <source>
        <dbReference type="PROSITE" id="PS51498"/>
    </source>
</evidence>